<dbReference type="AlphaFoldDB" id="A0A956NHX9"/>
<proteinExistence type="predicted"/>
<dbReference type="Proteomes" id="UP000739538">
    <property type="component" value="Unassembled WGS sequence"/>
</dbReference>
<accession>A0A956NHX9</accession>
<name>A0A956NHX9_UNCEI</name>
<evidence type="ECO:0000313" key="2">
    <source>
        <dbReference type="EMBL" id="MCA9759071.1"/>
    </source>
</evidence>
<comment type="caution">
    <text evidence="2">The sequence shown here is derived from an EMBL/GenBank/DDBJ whole genome shotgun (WGS) entry which is preliminary data.</text>
</comment>
<dbReference type="EMBL" id="JAGQHS010000259">
    <property type="protein sequence ID" value="MCA9759071.1"/>
    <property type="molecule type" value="Genomic_DNA"/>
</dbReference>
<evidence type="ECO:0000256" key="1">
    <source>
        <dbReference type="SAM" id="MobiDB-lite"/>
    </source>
</evidence>
<evidence type="ECO:0000313" key="3">
    <source>
        <dbReference type="Proteomes" id="UP000739538"/>
    </source>
</evidence>
<protein>
    <submittedName>
        <fullName evidence="2">Uncharacterized protein</fullName>
    </submittedName>
</protein>
<sequence>MSRLQDSMQPRDSEGSGANGRSLTGSGEGRNGGVLRPAGLDRALERFDEALARLAEARPFAKSRYQGEVFTIATELMDSDAGMAALYDRAHLFDGAGVFHEGGWADPEKLLPHLVSFGLRGQGIYPIVEILSELRMLAIARGRYDSPVDAESAESFLLKVVGHNLDLLVAEPTEETRMRPAAYERAHRLFALLESELTLRGLGVELVAEIRMLAAQRPIQVSRMRSMILHVGDIVDGGELDSVRGDLEPYLRAAHGRSLLSPSGNVEPRVYRELLSKASTDALREEASCLAEALRSTGITHPNHAVLLRTLTRKEPSLVGDALGLNDVGRAELSQNEEFALQLIRLAVYPETVDSIYGLAQVLERSLLSRPTVAGGLRRLVDLAIEPTARRSLVSREARDAGLSANAILLAGALSVLGQPLGVGQGQSPTCQAARGISLWAQHAPNMLLDLIVSAARDGVVELDFEGLRIASNQIEGGVAGGVFDDTLDPVSMVLVPHLDRLYDELMRRASLRGEDPHRWVNPALYGRWVQAGFVSAIDVITGRVTGYAGFIRKFFATHHSSYNDGNDLVYPNPVGILVTDVHGSLLGPHAVSLQRIDRSPDGELRAYFFNPNNEGRQDWGFGVKPTVSGEGERHGESSLPFAAFASRLYAYHYNPYEEGDGYAVPAEEVAAVEEMARKSWGRSYAWTE</sequence>
<reference evidence="2" key="1">
    <citation type="submission" date="2020-04" db="EMBL/GenBank/DDBJ databases">
        <authorList>
            <person name="Zhang T."/>
        </authorList>
    </citation>
    <scope>NUCLEOTIDE SEQUENCE</scope>
    <source>
        <strain evidence="2">HKST-UBA02</strain>
    </source>
</reference>
<organism evidence="2 3">
    <name type="scientific">Eiseniibacteriota bacterium</name>
    <dbReference type="NCBI Taxonomy" id="2212470"/>
    <lineage>
        <taxon>Bacteria</taxon>
        <taxon>Candidatus Eiseniibacteriota</taxon>
    </lineage>
</organism>
<gene>
    <name evidence="2" type="ORF">KDA27_24980</name>
</gene>
<reference evidence="2" key="2">
    <citation type="journal article" date="2021" name="Microbiome">
        <title>Successional dynamics and alternative stable states in a saline activated sludge microbial community over 9 years.</title>
        <authorList>
            <person name="Wang Y."/>
            <person name="Ye J."/>
            <person name="Ju F."/>
            <person name="Liu L."/>
            <person name="Boyd J.A."/>
            <person name="Deng Y."/>
            <person name="Parks D.H."/>
            <person name="Jiang X."/>
            <person name="Yin X."/>
            <person name="Woodcroft B.J."/>
            <person name="Tyson G.W."/>
            <person name="Hugenholtz P."/>
            <person name="Polz M.F."/>
            <person name="Zhang T."/>
        </authorList>
    </citation>
    <scope>NUCLEOTIDE SEQUENCE</scope>
    <source>
        <strain evidence="2">HKST-UBA02</strain>
    </source>
</reference>
<feature type="region of interest" description="Disordered" evidence="1">
    <location>
        <begin position="1"/>
        <end position="35"/>
    </location>
</feature>